<accession>A0A1I9S3W6</accession>
<dbReference type="EMBL" id="KX657793">
    <property type="protein sequence ID" value="AOZ61260.1"/>
    <property type="molecule type" value="Genomic_DNA"/>
</dbReference>
<evidence type="ECO:0000313" key="1">
    <source>
        <dbReference type="EMBL" id="AOZ61260.1"/>
    </source>
</evidence>
<sequence>MIVAGDAHRAPIIYPAGTQAVTPDQVDNSLCEHEAIPPVCFCVHDWRIEWGNVSRAPKPKATYVTDSP</sequence>
<evidence type="ECO:0000313" key="2">
    <source>
        <dbReference type="Proteomes" id="UP000226155"/>
    </source>
</evidence>
<name>A0A1I9S3W6_9CAUD</name>
<proteinExistence type="predicted"/>
<keyword evidence="2" id="KW-1185">Reference proteome</keyword>
<protein>
    <submittedName>
        <fullName evidence="1">Uncharacterized protein</fullName>
    </submittedName>
</protein>
<dbReference type="Proteomes" id="UP000226155">
    <property type="component" value="Segment"/>
</dbReference>
<gene>
    <name evidence="1" type="ORF">SEA_DARTHPHADER_20</name>
</gene>
<organism evidence="1 2">
    <name type="scientific">Mycobacterium phage DarthPhader</name>
    <dbReference type="NCBI Taxonomy" id="1912975"/>
    <lineage>
        <taxon>Viruses</taxon>
        <taxon>Duplodnaviria</taxon>
        <taxon>Heunggongvirae</taxon>
        <taxon>Uroviricota</taxon>
        <taxon>Caudoviricetes</taxon>
        <taxon>Refugevirus</taxon>
        <taxon>Refugevirus darthphader</taxon>
    </lineage>
</organism>
<reference evidence="2" key="1">
    <citation type="submission" date="2016-08" db="EMBL/GenBank/DDBJ databases">
        <authorList>
            <person name="Seilhamer J.J."/>
        </authorList>
    </citation>
    <scope>NUCLEOTIDE SEQUENCE [LARGE SCALE GENOMIC DNA]</scope>
</reference>